<dbReference type="Pfam" id="PF17131">
    <property type="entry name" value="LolA_like"/>
    <property type="match status" value="1"/>
</dbReference>
<evidence type="ECO:0000313" key="3">
    <source>
        <dbReference type="EMBL" id="NGZ85363.1"/>
    </source>
</evidence>
<evidence type="ECO:0000259" key="2">
    <source>
        <dbReference type="Pfam" id="PF17131"/>
    </source>
</evidence>
<keyword evidence="4" id="KW-1185">Reference proteome</keyword>
<name>A0ABX0FLG3_9BURK</name>
<feature type="chain" id="PRO_5046796126" evidence="1">
    <location>
        <begin position="31"/>
        <end position="251"/>
    </location>
</feature>
<dbReference type="InterPro" id="IPR033399">
    <property type="entry name" value="TP_0789-like"/>
</dbReference>
<keyword evidence="3" id="KW-0449">Lipoprotein</keyword>
<proteinExistence type="predicted"/>
<feature type="domain" description="Uncharacterized protein TP-0789" evidence="2">
    <location>
        <begin position="81"/>
        <end position="250"/>
    </location>
</feature>
<sequence length="251" mass="28159">MMKLNRFSPLMTVCAAWPALVLAVAAPASTTDILRSADEARGNVEGIAWNVTVESTENERVSDTMVYDIKARGFNVAGISQAPAKYKGNKLLMLNTSMWFYKQGLSKPVPISQRQKLMGDASYGDIASTNYADGYAATELPDERVGEEECHVYDLKAKSEKSTYDRIRYWVSKERLVGVRAEYYTVSGKKFKSATMEYDNHIQLAGQRRAFLSRIVMRGELMNGAVTYLSLREPRLAPLPDSVFDLNLLMR</sequence>
<dbReference type="EMBL" id="JAADJT010000006">
    <property type="protein sequence ID" value="NGZ85363.1"/>
    <property type="molecule type" value="Genomic_DNA"/>
</dbReference>
<comment type="caution">
    <text evidence="3">The sequence shown here is derived from an EMBL/GenBank/DDBJ whole genome shotgun (WGS) entry which is preliminary data.</text>
</comment>
<feature type="signal peptide" evidence="1">
    <location>
        <begin position="1"/>
        <end position="30"/>
    </location>
</feature>
<accession>A0ABX0FLG3</accession>
<organism evidence="3 4">
    <name type="scientific">Duganella aceris</name>
    <dbReference type="NCBI Taxonomy" id="2703883"/>
    <lineage>
        <taxon>Bacteria</taxon>
        <taxon>Pseudomonadati</taxon>
        <taxon>Pseudomonadota</taxon>
        <taxon>Betaproteobacteria</taxon>
        <taxon>Burkholderiales</taxon>
        <taxon>Oxalobacteraceae</taxon>
        <taxon>Telluria group</taxon>
        <taxon>Duganella</taxon>
    </lineage>
</organism>
<keyword evidence="1" id="KW-0732">Signal</keyword>
<dbReference type="CDD" id="cd16329">
    <property type="entry name" value="LolA_like"/>
    <property type="match status" value="1"/>
</dbReference>
<dbReference type="RefSeq" id="WP_166103952.1">
    <property type="nucleotide sequence ID" value="NZ_JAADJT010000006.1"/>
</dbReference>
<evidence type="ECO:0000256" key="1">
    <source>
        <dbReference type="SAM" id="SignalP"/>
    </source>
</evidence>
<evidence type="ECO:0000313" key="4">
    <source>
        <dbReference type="Proteomes" id="UP000666369"/>
    </source>
</evidence>
<dbReference type="Proteomes" id="UP000666369">
    <property type="component" value="Unassembled WGS sequence"/>
</dbReference>
<protein>
    <submittedName>
        <fullName evidence="3">Outer membrane lipoprotein-sorting protein</fullName>
    </submittedName>
</protein>
<dbReference type="Gene3D" id="2.50.20.10">
    <property type="entry name" value="Lipoprotein localisation LolA/LolB/LppX"/>
    <property type="match status" value="1"/>
</dbReference>
<gene>
    <name evidence="3" type="ORF">GW587_13985</name>
</gene>
<reference evidence="4" key="1">
    <citation type="submission" date="2023-07" db="EMBL/GenBank/DDBJ databases">
        <title>Duganella aceri sp. nov., isolated from tree sap.</title>
        <authorList>
            <person name="Kim I.S."/>
        </authorList>
    </citation>
    <scope>NUCLEOTIDE SEQUENCE [LARGE SCALE GENOMIC DNA]</scope>
    <source>
        <strain evidence="4">SAP-35</strain>
    </source>
</reference>